<dbReference type="SMART" id="SM00369">
    <property type="entry name" value="LRR_TYP"/>
    <property type="match status" value="3"/>
</dbReference>
<dbReference type="InterPro" id="IPR055414">
    <property type="entry name" value="LRR_R13L4/SHOC2-like"/>
</dbReference>
<dbReference type="InterPro" id="IPR032675">
    <property type="entry name" value="LRR_dom_sf"/>
</dbReference>
<dbReference type="PANTHER" id="PTHR48051">
    <property type="match status" value="1"/>
</dbReference>
<protein>
    <submittedName>
        <fullName evidence="5">Leucine-rich repeat-containing protein 57-like</fullName>
    </submittedName>
</protein>
<evidence type="ECO:0000313" key="5">
    <source>
        <dbReference type="RefSeq" id="XP_006816732.1"/>
    </source>
</evidence>
<accession>A0ABM0M9P1</accession>
<dbReference type="Gene3D" id="3.80.10.10">
    <property type="entry name" value="Ribonuclease Inhibitor"/>
    <property type="match status" value="1"/>
</dbReference>
<dbReference type="Proteomes" id="UP000694865">
    <property type="component" value="Unplaced"/>
</dbReference>
<gene>
    <name evidence="5" type="primary">LOC102800627</name>
</gene>
<organism evidence="4 5">
    <name type="scientific">Saccoglossus kowalevskii</name>
    <name type="common">Acorn worm</name>
    <dbReference type="NCBI Taxonomy" id="10224"/>
    <lineage>
        <taxon>Eukaryota</taxon>
        <taxon>Metazoa</taxon>
        <taxon>Hemichordata</taxon>
        <taxon>Enteropneusta</taxon>
        <taxon>Harrimaniidae</taxon>
        <taxon>Saccoglossus</taxon>
    </lineage>
</organism>
<dbReference type="InterPro" id="IPR050216">
    <property type="entry name" value="LRR_domain-containing"/>
</dbReference>
<dbReference type="PANTHER" id="PTHR48051:SF62">
    <property type="entry name" value="LEUCINE-RICH REPEAT-CONTAINING PROTEIN 57"/>
    <property type="match status" value="1"/>
</dbReference>
<feature type="domain" description="Disease resistance R13L4/SHOC-2-like LRR" evidence="3">
    <location>
        <begin position="37"/>
        <end position="136"/>
    </location>
</feature>
<sequence>MAGRKPRWDPEDKSYDAAACGLSQIPDEILREPLRHQVRVIELRENQIEDLPPNIGTLWPELRALSLWNNKLRYIPESVGDLKKLEYLHVYGNPLERLPASLTRLTNLKTFICDRIKGVLSEDVRILNNPTKIRKLWDELFPQKTGM</sequence>
<dbReference type="Pfam" id="PF23598">
    <property type="entry name" value="LRR_14"/>
    <property type="match status" value="1"/>
</dbReference>
<proteinExistence type="predicted"/>
<evidence type="ECO:0000256" key="2">
    <source>
        <dbReference type="ARBA" id="ARBA00022737"/>
    </source>
</evidence>
<keyword evidence="2" id="KW-0677">Repeat</keyword>
<keyword evidence="4" id="KW-1185">Reference proteome</keyword>
<reference evidence="5" key="1">
    <citation type="submission" date="2025-08" db="UniProtKB">
        <authorList>
            <consortium name="RefSeq"/>
        </authorList>
    </citation>
    <scope>IDENTIFICATION</scope>
    <source>
        <tissue evidence="5">Testes</tissue>
    </source>
</reference>
<dbReference type="GeneID" id="102800627"/>
<dbReference type="SUPFAM" id="SSF52058">
    <property type="entry name" value="L domain-like"/>
    <property type="match status" value="1"/>
</dbReference>
<evidence type="ECO:0000313" key="4">
    <source>
        <dbReference type="Proteomes" id="UP000694865"/>
    </source>
</evidence>
<evidence type="ECO:0000259" key="3">
    <source>
        <dbReference type="Pfam" id="PF23598"/>
    </source>
</evidence>
<evidence type="ECO:0000256" key="1">
    <source>
        <dbReference type="ARBA" id="ARBA00022614"/>
    </source>
</evidence>
<dbReference type="RefSeq" id="XP_006816732.1">
    <property type="nucleotide sequence ID" value="XM_006816669.1"/>
</dbReference>
<keyword evidence="1" id="KW-0433">Leucine-rich repeat</keyword>
<dbReference type="InterPro" id="IPR003591">
    <property type="entry name" value="Leu-rich_rpt_typical-subtyp"/>
</dbReference>
<name>A0ABM0M9P1_SACKO</name>